<dbReference type="GO" id="GO:0000160">
    <property type="term" value="P:phosphorelay signal transduction system"/>
    <property type="evidence" value="ECO:0007669"/>
    <property type="project" value="InterPro"/>
</dbReference>
<evidence type="ECO:0000256" key="2">
    <source>
        <dbReference type="ARBA" id="ARBA00023125"/>
    </source>
</evidence>
<feature type="domain" description="Bacterial transcriptional activator" evidence="4">
    <location>
        <begin position="92"/>
        <end position="229"/>
    </location>
</feature>
<gene>
    <name evidence="5" type="ORF">ISG29_15230</name>
</gene>
<dbReference type="GO" id="GO:0003677">
    <property type="term" value="F:DNA binding"/>
    <property type="evidence" value="ECO:0007669"/>
    <property type="project" value="UniProtKB-KW"/>
</dbReference>
<dbReference type="Gene3D" id="3.40.50.300">
    <property type="entry name" value="P-loop containing nucleotide triphosphate hydrolases"/>
    <property type="match status" value="1"/>
</dbReference>
<dbReference type="Gene3D" id="1.10.10.10">
    <property type="entry name" value="Winged helix-like DNA-binding domain superfamily/Winged helix DNA-binding domain"/>
    <property type="match status" value="1"/>
</dbReference>
<keyword evidence="2" id="KW-0238">DNA-binding</keyword>
<proteinExistence type="inferred from homology"/>
<dbReference type="InterPro" id="IPR011990">
    <property type="entry name" value="TPR-like_helical_dom_sf"/>
</dbReference>
<reference evidence="5" key="1">
    <citation type="submission" date="2020-11" db="EMBL/GenBank/DDBJ databases">
        <title>Nocardioides sp. CBS4Y-1, whole genome shotgun sequence.</title>
        <authorList>
            <person name="Tuo L."/>
        </authorList>
    </citation>
    <scope>NUCLEOTIDE SEQUENCE</scope>
    <source>
        <strain evidence="5">CBS4Y-1</strain>
    </source>
</reference>
<dbReference type="InterPro" id="IPR016032">
    <property type="entry name" value="Sig_transdc_resp-reg_C-effctor"/>
</dbReference>
<dbReference type="SUPFAM" id="SSF52540">
    <property type="entry name" value="P-loop containing nucleoside triphosphate hydrolases"/>
    <property type="match status" value="1"/>
</dbReference>
<dbReference type="Gene3D" id="1.25.40.10">
    <property type="entry name" value="Tetratricopeptide repeat domain"/>
    <property type="match status" value="1"/>
</dbReference>
<organism evidence="5 6">
    <name type="scientific">Nocardioides acrostichi</name>
    <dbReference type="NCBI Taxonomy" id="2784339"/>
    <lineage>
        <taxon>Bacteria</taxon>
        <taxon>Bacillati</taxon>
        <taxon>Actinomycetota</taxon>
        <taxon>Actinomycetes</taxon>
        <taxon>Propionibacteriales</taxon>
        <taxon>Nocardioidaceae</taxon>
        <taxon>Nocardioides</taxon>
    </lineage>
</organism>
<dbReference type="InterPro" id="IPR036388">
    <property type="entry name" value="WH-like_DNA-bd_sf"/>
</dbReference>
<dbReference type="AlphaFoldDB" id="A0A930V0C2"/>
<keyword evidence="6" id="KW-1185">Reference proteome</keyword>
<evidence type="ECO:0000313" key="6">
    <source>
        <dbReference type="Proteomes" id="UP000656804"/>
    </source>
</evidence>
<dbReference type="SMART" id="SM01043">
    <property type="entry name" value="BTAD"/>
    <property type="match status" value="1"/>
</dbReference>
<comment type="similarity">
    <text evidence="1">Belongs to the AfsR/DnrI/RedD regulatory family.</text>
</comment>
<dbReference type="InterPro" id="IPR058852">
    <property type="entry name" value="HTH_77"/>
</dbReference>
<evidence type="ECO:0000313" key="5">
    <source>
        <dbReference type="EMBL" id="MBF4163047.1"/>
    </source>
</evidence>
<comment type="caution">
    <text evidence="5">The sequence shown here is derived from an EMBL/GenBank/DDBJ whole genome shotgun (WGS) entry which is preliminary data.</text>
</comment>
<dbReference type="SMART" id="SM00862">
    <property type="entry name" value="Trans_reg_C"/>
    <property type="match status" value="1"/>
</dbReference>
<dbReference type="Pfam" id="PF13401">
    <property type="entry name" value="AAA_22"/>
    <property type="match status" value="1"/>
</dbReference>
<dbReference type="Pfam" id="PF03704">
    <property type="entry name" value="BTAD"/>
    <property type="match status" value="1"/>
</dbReference>
<protein>
    <submittedName>
        <fullName evidence="5">AAA family ATPase</fullName>
    </submittedName>
</protein>
<evidence type="ECO:0000256" key="1">
    <source>
        <dbReference type="ARBA" id="ARBA00005820"/>
    </source>
</evidence>
<dbReference type="EMBL" id="JADIVZ010000009">
    <property type="protein sequence ID" value="MBF4163047.1"/>
    <property type="molecule type" value="Genomic_DNA"/>
</dbReference>
<sequence length="1049" mass="111880">MIRLRLLDDVAFDDVGLPAGRGHALLAVLATAGGRPVPQERLVEELWGRDDRPANPAKALQVVVSRVRAQTAPGVVQRVEGGYRLGLAAEAVDVLQARDRLRSAIRAEGAGDATTTMDAARAVLKLNVSPAGEGPVAMLRDAARADRSRAEALLGRALTALAQHAEALPLLESAPVDDEATQLALLRSEAAVRGAPAALHRYEQLRADLAERLGVDPGPRLQALHGELLAADHPVREGLRYDASTLVGRDGDLATLRALAFEHRVVSVLGPGGLGKTRLAHLLGRTAQESQVHLVELVGVSDPADVVGEVGSALGVRDSVAGRGVLTPAQRADVRGRIATQVDQGSTLLILDNCEHVVEAVADLVAYLVAVCPRLHVVTTTRAPLAIGAEHVFALGTLSEDDAVRLFLDRARAARPGTHLVVEEVRRVVDRLDGLPLAIELAAAKVRVMSVADVARRLGDRFALLRGGDRSAPDRHRTLLAVIDWSWALLEEPQRRALRRLALFHDGISVGAAESVLDDPDTWEVLASLVDQSLLTVVETDAGVRYRMLESVREFGRLRLEEAGESAEASAALTVWATRLAEECGRDIWGIDQLTAVDRLHAEEGNLAEILRRSLAAPEPAVAVRLLAALGALWTVRGDHPRVIALTGAFDTALEGWDPPDELVDAAVGAALMVQTNSAVADVRRSRHARRLLEHYAQRVEQPVVSALARVLGGLDPHEMEHWEERLAGLCEDPDRRVAMLALQWSSHGKENAGDPRGAVEVAERALALWRPEDGPWGRGQLLAQLTGLHAQLGEREASRRRAHEVLPLLGRLGAHDDAVQVRSVLAVAALVEGDLETARVEAAAVTGLAARATGGLGSRIAVGPLQAELSLAEGRLEEGLDRYLRAVESVRGLVLPGLEARSGLEPWVIFTEGAACAALARHAAPDDDRAVHLRDALAVKAGRLLEGGRVGNDLPVIGIAVFALAAWEVLRGQGSDRVTLGVRGLVLADAFGYPRYSPSLDWTRWAAEAEARAPGELGEATRALAGRRGPELLARARALVARIAPPGG</sequence>
<dbReference type="PANTHER" id="PTHR47691">
    <property type="entry name" value="REGULATOR-RELATED"/>
    <property type="match status" value="1"/>
</dbReference>
<dbReference type="GO" id="GO:0016887">
    <property type="term" value="F:ATP hydrolysis activity"/>
    <property type="evidence" value="ECO:0007669"/>
    <property type="project" value="InterPro"/>
</dbReference>
<dbReference type="InterPro" id="IPR049945">
    <property type="entry name" value="AAA_22"/>
</dbReference>
<dbReference type="InterPro" id="IPR001867">
    <property type="entry name" value="OmpR/PhoB-type_DNA-bd"/>
</dbReference>
<dbReference type="RefSeq" id="WP_194504313.1">
    <property type="nucleotide sequence ID" value="NZ_JADIVZ010000009.1"/>
</dbReference>
<accession>A0A930V0C2</accession>
<dbReference type="PRINTS" id="PR00364">
    <property type="entry name" value="DISEASERSIST"/>
</dbReference>
<dbReference type="InterPro" id="IPR027417">
    <property type="entry name" value="P-loop_NTPase"/>
</dbReference>
<dbReference type="InterPro" id="IPR005158">
    <property type="entry name" value="BTAD"/>
</dbReference>
<dbReference type="Proteomes" id="UP000656804">
    <property type="component" value="Unassembled WGS sequence"/>
</dbReference>
<name>A0A930V0C2_9ACTN</name>
<dbReference type="SUPFAM" id="SSF48452">
    <property type="entry name" value="TPR-like"/>
    <property type="match status" value="1"/>
</dbReference>
<dbReference type="Pfam" id="PF25872">
    <property type="entry name" value="HTH_77"/>
    <property type="match status" value="1"/>
</dbReference>
<feature type="domain" description="OmpR/PhoB-type" evidence="3">
    <location>
        <begin position="14"/>
        <end position="85"/>
    </location>
</feature>
<evidence type="ECO:0000259" key="3">
    <source>
        <dbReference type="SMART" id="SM00862"/>
    </source>
</evidence>
<dbReference type="SUPFAM" id="SSF46894">
    <property type="entry name" value="C-terminal effector domain of the bipartite response regulators"/>
    <property type="match status" value="1"/>
</dbReference>
<evidence type="ECO:0000259" key="4">
    <source>
        <dbReference type="SMART" id="SM01043"/>
    </source>
</evidence>
<dbReference type="GO" id="GO:0006355">
    <property type="term" value="P:regulation of DNA-templated transcription"/>
    <property type="evidence" value="ECO:0007669"/>
    <property type="project" value="InterPro"/>
</dbReference>
<dbReference type="PANTHER" id="PTHR47691:SF3">
    <property type="entry name" value="HTH-TYPE TRANSCRIPTIONAL REGULATOR RV0890C-RELATED"/>
    <property type="match status" value="1"/>
</dbReference>